<accession>A0AAN9N2R1</accession>
<dbReference type="AlphaFoldDB" id="A0AAN9N2R1"/>
<keyword evidence="2" id="KW-1185">Reference proteome</keyword>
<dbReference type="EMBL" id="JAYMYQ010000001">
    <property type="protein sequence ID" value="KAK7362168.1"/>
    <property type="molecule type" value="Genomic_DNA"/>
</dbReference>
<organism evidence="1 2">
    <name type="scientific">Canavalia gladiata</name>
    <name type="common">Sword bean</name>
    <name type="synonym">Dolichos gladiatus</name>
    <dbReference type="NCBI Taxonomy" id="3824"/>
    <lineage>
        <taxon>Eukaryota</taxon>
        <taxon>Viridiplantae</taxon>
        <taxon>Streptophyta</taxon>
        <taxon>Embryophyta</taxon>
        <taxon>Tracheophyta</taxon>
        <taxon>Spermatophyta</taxon>
        <taxon>Magnoliopsida</taxon>
        <taxon>eudicotyledons</taxon>
        <taxon>Gunneridae</taxon>
        <taxon>Pentapetalae</taxon>
        <taxon>rosids</taxon>
        <taxon>fabids</taxon>
        <taxon>Fabales</taxon>
        <taxon>Fabaceae</taxon>
        <taxon>Papilionoideae</taxon>
        <taxon>50 kb inversion clade</taxon>
        <taxon>NPAAA clade</taxon>
        <taxon>indigoferoid/millettioid clade</taxon>
        <taxon>Phaseoleae</taxon>
        <taxon>Canavalia</taxon>
    </lineage>
</organism>
<dbReference type="Proteomes" id="UP001367508">
    <property type="component" value="Unassembled WGS sequence"/>
</dbReference>
<comment type="caution">
    <text evidence="1">The sequence shown here is derived from an EMBL/GenBank/DDBJ whole genome shotgun (WGS) entry which is preliminary data.</text>
</comment>
<evidence type="ECO:0000313" key="2">
    <source>
        <dbReference type="Proteomes" id="UP001367508"/>
    </source>
</evidence>
<sequence>MCRFHPLDCCMYVREFDLHGLQGVQSGLTTRIQGSHHQRNVWEGVQPSFAWNQTPLVKNLGHFVLAWNKGNEEVAPLRATDLNLNQQFIVFRTKDRKTFSWELESTSSSFIRPDSSLSCNVLNRGLHINMNSPLWSFDCILPSLHLLQYHHANRHSCHLPDVTISPRNYNDQNFGVYSLVALTTTEFVKHYGFGPGYLRVSGAVNSQSHLIEIHTGDANFGAGGSPDLDSTDLSNNLNSSLDDQCLEARRGRFKSTMLFNGG</sequence>
<proteinExistence type="predicted"/>
<gene>
    <name evidence="1" type="ORF">VNO77_04272</name>
</gene>
<protein>
    <submittedName>
        <fullName evidence="1">Uncharacterized protein</fullName>
    </submittedName>
</protein>
<reference evidence="1 2" key="1">
    <citation type="submission" date="2024-01" db="EMBL/GenBank/DDBJ databases">
        <title>The genomes of 5 underutilized Papilionoideae crops provide insights into root nodulation and disease resistanc.</title>
        <authorList>
            <person name="Jiang F."/>
        </authorList>
    </citation>
    <scope>NUCLEOTIDE SEQUENCE [LARGE SCALE GENOMIC DNA]</scope>
    <source>
        <strain evidence="1">LVBAO_FW01</strain>
        <tissue evidence="1">Leaves</tissue>
    </source>
</reference>
<evidence type="ECO:0000313" key="1">
    <source>
        <dbReference type="EMBL" id="KAK7362168.1"/>
    </source>
</evidence>
<name>A0AAN9N2R1_CANGL</name>